<proteinExistence type="predicted"/>
<dbReference type="EMBL" id="KI913958">
    <property type="protein sequence ID" value="ETW04137.1"/>
    <property type="molecule type" value="Genomic_DNA"/>
</dbReference>
<dbReference type="GeneID" id="20081545"/>
<organism evidence="2">
    <name type="scientific">Aphanomyces invadans</name>
    <dbReference type="NCBI Taxonomy" id="157072"/>
    <lineage>
        <taxon>Eukaryota</taxon>
        <taxon>Sar</taxon>
        <taxon>Stramenopiles</taxon>
        <taxon>Oomycota</taxon>
        <taxon>Saprolegniomycetes</taxon>
        <taxon>Saprolegniales</taxon>
        <taxon>Verrucalvaceae</taxon>
        <taxon>Aphanomyces</taxon>
    </lineage>
</organism>
<feature type="coiled-coil region" evidence="1">
    <location>
        <begin position="48"/>
        <end position="103"/>
    </location>
</feature>
<dbReference type="OrthoDB" id="75938at2759"/>
<evidence type="ECO:0000313" key="2">
    <source>
        <dbReference type="EMBL" id="ETW04137.1"/>
    </source>
</evidence>
<gene>
    <name evidence="2" type="ORF">H310_04495</name>
</gene>
<dbReference type="RefSeq" id="XP_008867093.1">
    <property type="nucleotide sequence ID" value="XM_008868871.1"/>
</dbReference>
<protein>
    <submittedName>
        <fullName evidence="2">Uncharacterized protein</fullName>
    </submittedName>
</protein>
<sequence length="188" mass="21693">MGGTLNDALARLHKKHAEVQAVVNDMHSMLKLEVEEGQQRKLQMTMQQQQFERQKRKWAEEAEDLRRSIATSATVARENDAQLNISRMRIDAAQQEKAVLQETLREREQFISSVLSDKENTFKFKVQEFVKYQAPDTDEASQRKFSVDQMEQIRMASKYLDSYAADVSKAINECNSVHIVGNNISDLR</sequence>
<dbReference type="STRING" id="157072.A0A024UE11"/>
<dbReference type="VEuPathDB" id="FungiDB:H310_04495"/>
<keyword evidence="1" id="KW-0175">Coiled coil</keyword>
<evidence type="ECO:0000256" key="1">
    <source>
        <dbReference type="SAM" id="Coils"/>
    </source>
</evidence>
<name>A0A024UE11_9STRA</name>
<dbReference type="AlphaFoldDB" id="A0A024UE11"/>
<accession>A0A024UE11</accession>
<reference evidence="2" key="1">
    <citation type="submission" date="2013-12" db="EMBL/GenBank/DDBJ databases">
        <title>The Genome Sequence of Aphanomyces invadans NJM9701.</title>
        <authorList>
            <consortium name="The Broad Institute Genomics Platform"/>
            <person name="Russ C."/>
            <person name="Tyler B."/>
            <person name="van West P."/>
            <person name="Dieguez-Uribeondo J."/>
            <person name="Young S.K."/>
            <person name="Zeng Q."/>
            <person name="Gargeya S."/>
            <person name="Fitzgerald M."/>
            <person name="Abouelleil A."/>
            <person name="Alvarado L."/>
            <person name="Chapman S.B."/>
            <person name="Gainer-Dewar J."/>
            <person name="Goldberg J."/>
            <person name="Griggs A."/>
            <person name="Gujja S."/>
            <person name="Hansen M."/>
            <person name="Howarth C."/>
            <person name="Imamovic A."/>
            <person name="Ireland A."/>
            <person name="Larimer J."/>
            <person name="McCowan C."/>
            <person name="Murphy C."/>
            <person name="Pearson M."/>
            <person name="Poon T.W."/>
            <person name="Priest M."/>
            <person name="Roberts A."/>
            <person name="Saif S."/>
            <person name="Shea T."/>
            <person name="Sykes S."/>
            <person name="Wortman J."/>
            <person name="Nusbaum C."/>
            <person name="Birren B."/>
        </authorList>
    </citation>
    <scope>NUCLEOTIDE SEQUENCE [LARGE SCALE GENOMIC DNA]</scope>
    <source>
        <strain evidence="2">NJM9701</strain>
    </source>
</reference>